<evidence type="ECO:0000313" key="1">
    <source>
        <dbReference type="EMBL" id="PSR92219.1"/>
    </source>
</evidence>
<proteinExistence type="predicted"/>
<protein>
    <submittedName>
        <fullName evidence="1">Uncharacterized protein</fullName>
    </submittedName>
</protein>
<organism evidence="1 2">
    <name type="scientific">Hermanssonia centrifuga</name>
    <dbReference type="NCBI Taxonomy" id="98765"/>
    <lineage>
        <taxon>Eukaryota</taxon>
        <taxon>Fungi</taxon>
        <taxon>Dikarya</taxon>
        <taxon>Basidiomycota</taxon>
        <taxon>Agaricomycotina</taxon>
        <taxon>Agaricomycetes</taxon>
        <taxon>Polyporales</taxon>
        <taxon>Meruliaceae</taxon>
        <taxon>Hermanssonia</taxon>
    </lineage>
</organism>
<dbReference type="Proteomes" id="UP000186601">
    <property type="component" value="Unassembled WGS sequence"/>
</dbReference>
<keyword evidence="2" id="KW-1185">Reference proteome</keyword>
<evidence type="ECO:0000313" key="2">
    <source>
        <dbReference type="Proteomes" id="UP000186601"/>
    </source>
</evidence>
<sequence length="52" mass="5639">MGEELDHSPGRDDDLFDAEDALCILTQDNVEAVGEEPLEVSSETLEVPAHSL</sequence>
<dbReference type="EMBL" id="MLYV02000479">
    <property type="protein sequence ID" value="PSR92219.1"/>
    <property type="molecule type" value="Genomic_DNA"/>
</dbReference>
<accession>A0A2R6PJA1</accession>
<dbReference type="AlphaFoldDB" id="A0A2R6PJA1"/>
<comment type="caution">
    <text evidence="1">The sequence shown here is derived from an EMBL/GenBank/DDBJ whole genome shotgun (WGS) entry which is preliminary data.</text>
</comment>
<gene>
    <name evidence="1" type="ORF">PHLCEN_2v4749</name>
</gene>
<name>A0A2R6PJA1_9APHY</name>
<reference evidence="1 2" key="1">
    <citation type="submission" date="2018-02" db="EMBL/GenBank/DDBJ databases">
        <title>Genome sequence of the basidiomycete white-rot fungus Phlebia centrifuga.</title>
        <authorList>
            <person name="Granchi Z."/>
            <person name="Peng M."/>
            <person name="de Vries R.P."/>
            <person name="Hilden K."/>
            <person name="Makela M.R."/>
            <person name="Grigoriev I."/>
            <person name="Riley R."/>
        </authorList>
    </citation>
    <scope>NUCLEOTIDE SEQUENCE [LARGE SCALE GENOMIC DNA]</scope>
    <source>
        <strain evidence="1 2">FBCC195</strain>
    </source>
</reference>